<protein>
    <submittedName>
        <fullName evidence="1">Uncharacterized protein</fullName>
    </submittedName>
</protein>
<evidence type="ECO:0000313" key="2">
    <source>
        <dbReference type="Proteomes" id="UP001590951"/>
    </source>
</evidence>
<name>A0ABR4BCY9_9LECA</name>
<organism evidence="1 2">
    <name type="scientific">Lepraria finkii</name>
    <dbReference type="NCBI Taxonomy" id="1340010"/>
    <lineage>
        <taxon>Eukaryota</taxon>
        <taxon>Fungi</taxon>
        <taxon>Dikarya</taxon>
        <taxon>Ascomycota</taxon>
        <taxon>Pezizomycotina</taxon>
        <taxon>Lecanoromycetes</taxon>
        <taxon>OSLEUM clade</taxon>
        <taxon>Lecanoromycetidae</taxon>
        <taxon>Lecanorales</taxon>
        <taxon>Lecanorineae</taxon>
        <taxon>Stereocaulaceae</taxon>
        <taxon>Lepraria</taxon>
    </lineage>
</organism>
<comment type="caution">
    <text evidence="1">The sequence shown here is derived from an EMBL/GenBank/DDBJ whole genome shotgun (WGS) entry which is preliminary data.</text>
</comment>
<keyword evidence="2" id="KW-1185">Reference proteome</keyword>
<reference evidence="1 2" key="1">
    <citation type="submission" date="2024-09" db="EMBL/GenBank/DDBJ databases">
        <title>Rethinking Asexuality: The Enigmatic Case of Functional Sexual Genes in Lepraria (Stereocaulaceae).</title>
        <authorList>
            <person name="Doellman M."/>
            <person name="Sun Y."/>
            <person name="Barcenas-Pena A."/>
            <person name="Lumbsch H.T."/>
            <person name="Grewe F."/>
        </authorList>
    </citation>
    <scope>NUCLEOTIDE SEQUENCE [LARGE SCALE GENOMIC DNA]</scope>
    <source>
        <strain evidence="1 2">Grewe 0041</strain>
    </source>
</reference>
<dbReference type="Proteomes" id="UP001590951">
    <property type="component" value="Unassembled WGS sequence"/>
</dbReference>
<accession>A0ABR4BCY9</accession>
<sequence>MDWVFRTWMNRREVRSPEYPSGARAISIVLVLLSRQLQQNLQGSSTALSEAIPKKTKEIAHTSLTILRHHHYIKPSERIRSSRISTPNHNLQLGENFLAER</sequence>
<gene>
    <name evidence="1" type="ORF">ABVK25_003953</name>
</gene>
<dbReference type="EMBL" id="JBHFEH010000010">
    <property type="protein sequence ID" value="KAL2055709.1"/>
    <property type="molecule type" value="Genomic_DNA"/>
</dbReference>
<evidence type="ECO:0000313" key="1">
    <source>
        <dbReference type="EMBL" id="KAL2055709.1"/>
    </source>
</evidence>
<proteinExistence type="predicted"/>